<dbReference type="Proteomes" id="UP000278807">
    <property type="component" value="Unassembled WGS sequence"/>
</dbReference>
<feature type="compositionally biased region" description="Basic and acidic residues" evidence="4">
    <location>
        <begin position="550"/>
        <end position="566"/>
    </location>
</feature>
<dbReference type="AlphaFoldDB" id="A0A0R3TTA9"/>
<dbReference type="PROSITE" id="PS50088">
    <property type="entry name" value="ANK_REPEAT"/>
    <property type="match status" value="4"/>
</dbReference>
<evidence type="ECO:0000313" key="6">
    <source>
        <dbReference type="Proteomes" id="UP000278807"/>
    </source>
</evidence>
<name>A0A0R3TTA9_RODNA</name>
<dbReference type="SMART" id="SM00248">
    <property type="entry name" value="ANK"/>
    <property type="match status" value="10"/>
</dbReference>
<dbReference type="OrthoDB" id="10258888at2759"/>
<accession>A0A0R3TTA9</accession>
<evidence type="ECO:0000256" key="2">
    <source>
        <dbReference type="ARBA" id="ARBA00023043"/>
    </source>
</evidence>
<feature type="compositionally biased region" description="Low complexity" evidence="4">
    <location>
        <begin position="681"/>
        <end position="700"/>
    </location>
</feature>
<gene>
    <name evidence="5" type="ORF">HNAJ_LOCUS10930</name>
</gene>
<feature type="compositionally biased region" description="Polar residues" evidence="4">
    <location>
        <begin position="589"/>
        <end position="631"/>
    </location>
</feature>
<feature type="compositionally biased region" description="Basic and acidic residues" evidence="4">
    <location>
        <begin position="805"/>
        <end position="815"/>
    </location>
</feature>
<evidence type="ECO:0000313" key="5">
    <source>
        <dbReference type="EMBL" id="VDO09126.1"/>
    </source>
</evidence>
<reference evidence="7" key="1">
    <citation type="submission" date="2017-02" db="UniProtKB">
        <authorList>
            <consortium name="WormBaseParasite"/>
        </authorList>
    </citation>
    <scope>IDENTIFICATION</scope>
</reference>
<keyword evidence="1" id="KW-0677">Repeat</keyword>
<feature type="repeat" description="ANK" evidence="3">
    <location>
        <begin position="331"/>
        <end position="366"/>
    </location>
</feature>
<dbReference type="SUPFAM" id="SSF48403">
    <property type="entry name" value="Ankyrin repeat"/>
    <property type="match status" value="1"/>
</dbReference>
<dbReference type="STRING" id="102285.A0A0R3TTA9"/>
<feature type="compositionally biased region" description="Low complexity" evidence="4">
    <location>
        <begin position="758"/>
        <end position="772"/>
    </location>
</feature>
<feature type="repeat" description="ANK" evidence="3">
    <location>
        <begin position="298"/>
        <end position="330"/>
    </location>
</feature>
<evidence type="ECO:0000313" key="7">
    <source>
        <dbReference type="WBParaSite" id="HNAJ_0001093601-mRNA-1"/>
    </source>
</evidence>
<reference evidence="5 6" key="2">
    <citation type="submission" date="2018-11" db="EMBL/GenBank/DDBJ databases">
        <authorList>
            <consortium name="Pathogen Informatics"/>
        </authorList>
    </citation>
    <scope>NUCLEOTIDE SEQUENCE [LARGE SCALE GENOMIC DNA]</scope>
</reference>
<feature type="region of interest" description="Disordered" evidence="4">
    <location>
        <begin position="508"/>
        <end position="772"/>
    </location>
</feature>
<protein>
    <submittedName>
        <fullName evidence="7">ANK_REP_REGION domain-containing protein</fullName>
    </submittedName>
</protein>
<feature type="repeat" description="ANK" evidence="3">
    <location>
        <begin position="221"/>
        <end position="253"/>
    </location>
</feature>
<dbReference type="PANTHER" id="PTHR24198">
    <property type="entry name" value="ANKYRIN REPEAT AND PROTEIN KINASE DOMAIN-CONTAINING PROTEIN"/>
    <property type="match status" value="1"/>
</dbReference>
<dbReference type="Gene3D" id="1.25.40.20">
    <property type="entry name" value="Ankyrin repeat-containing domain"/>
    <property type="match status" value="2"/>
</dbReference>
<feature type="compositionally biased region" description="Polar residues" evidence="4">
    <location>
        <begin position="742"/>
        <end position="757"/>
    </location>
</feature>
<sequence length="947" mass="103982">MISATMKASHIIAVLNICKRGDVAFLRKLLASNCNFEEVKDRKGRNALHYCAETDDTGSSSTAKKPGGRLGCAALLLDSEFKLQDQPDNEGFLPFHHAVIHGNIPLAKLFLSHGVDVNVLVTPPSPDEVCQEAGNTAGSGRSALHLSVIYANYEMLEFLLSGSFEDDNDVKYEFYIDASIQDAQSAIALHYAVQLPEGISASMIKCIVENSDVDINSTDAHGRTPLIWAATIGASLPTSILLDLGANASKSEQSGLTALHCSASRGHTSTIQAIIQHLDKSDVDNEGRKEVLDAQDTDGCTPLFYCVTMGHPSVTKKLLKAGADSNTTDSRGRNLFHCASRTPSGSVLPIIDLLLEHGADPSKVNSVGDTPLHEACSNSNKECVERLLKVTCVAENCINLKNDDNQTPLQISTQRALRAKEQELNSDHAKDVEICQLLVNAGANVGTEDEAESSPLSMVRTCLRTTPNYRPALELERVFNRNVNSRKCITQDQLTPIRRDSFSTTIETKEMSDISAATESHEKSNNMEDVCKNRPRLEQSDLSSSGSISDTKERYRNHYENSRKSVSEGVDFPVSQEDLVSTVEESLRQNENGSEYSSKGTPSRKSITRCSSKHTSSSVATPINSRANSVLSEKRRTESPIRPVTKSVSQSTITRKKSRSSIRSASVQPLENSLPEIQSQRSSTSRYLETLSTSSTSTKQSSRKSQSKPSSRRTTTPQGTRTPRSATKMTFQQYENGEPSRHSNLAPLQTHRSTNRQTETGTSKGTTSLSSLRSVPLKAQHLPAWTQTSFEASALSNTRHSRLSHSSERINELAKPKRRPRSSCDFADKSGGLDGKQRLPQPTISPYLMPVARWPRTMASMLLMGEVSPLYCAQSLNAGGPVKSKKRPTKAQTERVRSAMEARVRLSLAEKELVKLAAQLLDQYDTLLIERQKLARTRTMQQVEEKY</sequence>
<dbReference type="PRINTS" id="PR01415">
    <property type="entry name" value="ANKYRIN"/>
</dbReference>
<keyword evidence="2 3" id="KW-0040">ANK repeat</keyword>
<dbReference type="WBParaSite" id="HNAJ_0001093601-mRNA-1">
    <property type="protein sequence ID" value="HNAJ_0001093601-mRNA-1"/>
    <property type="gene ID" value="HNAJ_0001093601"/>
</dbReference>
<dbReference type="PROSITE" id="PS50297">
    <property type="entry name" value="ANK_REP_REGION"/>
    <property type="match status" value="2"/>
</dbReference>
<dbReference type="PANTHER" id="PTHR24198:SF165">
    <property type="entry name" value="ANKYRIN REPEAT-CONTAINING PROTEIN-RELATED"/>
    <property type="match status" value="1"/>
</dbReference>
<feature type="compositionally biased region" description="Low complexity" evidence="4">
    <location>
        <begin position="707"/>
        <end position="725"/>
    </location>
</feature>
<dbReference type="Pfam" id="PF12796">
    <property type="entry name" value="Ank_2"/>
    <property type="match status" value="3"/>
</dbReference>
<dbReference type="EMBL" id="UZAE01013291">
    <property type="protein sequence ID" value="VDO09126.1"/>
    <property type="molecule type" value="Genomic_DNA"/>
</dbReference>
<keyword evidence="6" id="KW-1185">Reference proteome</keyword>
<dbReference type="InterPro" id="IPR002110">
    <property type="entry name" value="Ankyrin_rpt"/>
</dbReference>
<feature type="compositionally biased region" description="Basic and acidic residues" evidence="4">
    <location>
        <begin position="519"/>
        <end position="539"/>
    </location>
</feature>
<feature type="repeat" description="ANK" evidence="3">
    <location>
        <begin position="90"/>
        <end position="122"/>
    </location>
</feature>
<evidence type="ECO:0000256" key="4">
    <source>
        <dbReference type="SAM" id="MobiDB-lite"/>
    </source>
</evidence>
<dbReference type="InterPro" id="IPR036770">
    <property type="entry name" value="Ankyrin_rpt-contain_sf"/>
</dbReference>
<feature type="compositionally biased region" description="Polar residues" evidence="4">
    <location>
        <begin position="665"/>
        <end position="680"/>
    </location>
</feature>
<feature type="compositionally biased region" description="Low complexity" evidence="4">
    <location>
        <begin position="540"/>
        <end position="549"/>
    </location>
</feature>
<organism evidence="7">
    <name type="scientific">Rodentolepis nana</name>
    <name type="common">Dwarf tapeworm</name>
    <name type="synonym">Hymenolepis nana</name>
    <dbReference type="NCBI Taxonomy" id="102285"/>
    <lineage>
        <taxon>Eukaryota</taxon>
        <taxon>Metazoa</taxon>
        <taxon>Spiralia</taxon>
        <taxon>Lophotrochozoa</taxon>
        <taxon>Platyhelminthes</taxon>
        <taxon>Cestoda</taxon>
        <taxon>Eucestoda</taxon>
        <taxon>Cyclophyllidea</taxon>
        <taxon>Hymenolepididae</taxon>
        <taxon>Rodentolepis</taxon>
    </lineage>
</organism>
<evidence type="ECO:0000256" key="1">
    <source>
        <dbReference type="ARBA" id="ARBA00022737"/>
    </source>
</evidence>
<proteinExistence type="predicted"/>
<feature type="region of interest" description="Disordered" evidence="4">
    <location>
        <begin position="796"/>
        <end position="842"/>
    </location>
</feature>
<evidence type="ECO:0000256" key="3">
    <source>
        <dbReference type="PROSITE-ProRule" id="PRU00023"/>
    </source>
</evidence>